<dbReference type="AlphaFoldDB" id="A0A644Y0J8"/>
<reference evidence="1" key="1">
    <citation type="submission" date="2019-08" db="EMBL/GenBank/DDBJ databases">
        <authorList>
            <person name="Kucharzyk K."/>
            <person name="Murdoch R.W."/>
            <person name="Higgins S."/>
            <person name="Loffler F."/>
        </authorList>
    </citation>
    <scope>NUCLEOTIDE SEQUENCE</scope>
</reference>
<dbReference type="EMBL" id="VSSQ01003238">
    <property type="protein sequence ID" value="MPM19754.1"/>
    <property type="molecule type" value="Genomic_DNA"/>
</dbReference>
<gene>
    <name evidence="1" type="ORF">SDC9_66180</name>
</gene>
<comment type="caution">
    <text evidence="1">The sequence shown here is derived from an EMBL/GenBank/DDBJ whole genome shotgun (WGS) entry which is preliminary data.</text>
</comment>
<name>A0A644Y0J8_9ZZZZ</name>
<organism evidence="1">
    <name type="scientific">bioreactor metagenome</name>
    <dbReference type="NCBI Taxonomy" id="1076179"/>
    <lineage>
        <taxon>unclassified sequences</taxon>
        <taxon>metagenomes</taxon>
        <taxon>ecological metagenomes</taxon>
    </lineage>
</organism>
<sequence>MHRSHLVLAVDRHRTCGTLDGGKVVQADLLSKSIADEDALEIELAGTVILIQHDHHIGIGAVLLELGCSNAVYTVADLTGDGLHRQVVGIGALAVDGDPQFRKALAEIGTDFGDSLQVCIDEIANLFGRCYCKLEVVTLHCYINRVEVAQAHGHLTEREIGGRIEVEISPQLLLDNLHGVGAFLIKQGDLKRSAVRSPGPEHPPATGGNGDVLVPLDVPFGFFLEIHQQAFRGCKRCTLRQGDTQGDRCLAHGRIERLMHRLIGLKCKYHDQDDQNQGKPLIVEKQGKRTLVAAVESFERSFGLVVDESEKAKPKRLLLAGIQFHI</sequence>
<accession>A0A644Y0J8</accession>
<proteinExistence type="predicted"/>
<protein>
    <submittedName>
        <fullName evidence="1">Uncharacterized protein</fullName>
    </submittedName>
</protein>
<evidence type="ECO:0000313" key="1">
    <source>
        <dbReference type="EMBL" id="MPM19754.1"/>
    </source>
</evidence>